<dbReference type="EMBL" id="CAJVPU010032163">
    <property type="protein sequence ID" value="CAG8718881.1"/>
    <property type="molecule type" value="Genomic_DNA"/>
</dbReference>
<accession>A0ACA9PQC0</accession>
<sequence length="270" mass="29711">DASGIIRSRSLDSSLKIFLKGFYPQNTSQELGLPPFEKEDVLLVTGKFRTIEHIDENGNKAPALKIILNDLVPIKLDPNNVPSFPILINMTAVVDDPPVISDDKDVTMSVIMHDHVDQEPIKIQIECYYSALAPHLMRITEIIKKNSVLYINGELILYDDTIYVHVKSLSFPEGQKKDSKISAKPPWESESSTESNKPSVAKTIAARVKNSIRRNKEPISSTTNPYPQANNRRKITDLAKEALANSNKSSASTSAPANKSSASTSAPANT</sequence>
<dbReference type="Proteomes" id="UP000789702">
    <property type="component" value="Unassembled WGS sequence"/>
</dbReference>
<comment type="caution">
    <text evidence="1">The sequence shown here is derived from an EMBL/GenBank/DDBJ whole genome shotgun (WGS) entry which is preliminary data.</text>
</comment>
<reference evidence="1" key="1">
    <citation type="submission" date="2021-06" db="EMBL/GenBank/DDBJ databases">
        <authorList>
            <person name="Kallberg Y."/>
            <person name="Tangrot J."/>
            <person name="Rosling A."/>
        </authorList>
    </citation>
    <scope>NUCLEOTIDE SEQUENCE</scope>
    <source>
        <strain evidence="1">IL203A</strain>
    </source>
</reference>
<evidence type="ECO:0000313" key="2">
    <source>
        <dbReference type="Proteomes" id="UP000789702"/>
    </source>
</evidence>
<gene>
    <name evidence="1" type="ORF">DHETER_LOCUS12709</name>
</gene>
<keyword evidence="2" id="KW-1185">Reference proteome</keyword>
<feature type="non-terminal residue" evidence="1">
    <location>
        <position position="1"/>
    </location>
</feature>
<proteinExistence type="predicted"/>
<name>A0ACA9PQC0_9GLOM</name>
<evidence type="ECO:0000313" key="1">
    <source>
        <dbReference type="EMBL" id="CAG8718881.1"/>
    </source>
</evidence>
<organism evidence="1 2">
    <name type="scientific">Dentiscutata heterogama</name>
    <dbReference type="NCBI Taxonomy" id="1316150"/>
    <lineage>
        <taxon>Eukaryota</taxon>
        <taxon>Fungi</taxon>
        <taxon>Fungi incertae sedis</taxon>
        <taxon>Mucoromycota</taxon>
        <taxon>Glomeromycotina</taxon>
        <taxon>Glomeromycetes</taxon>
        <taxon>Diversisporales</taxon>
        <taxon>Gigasporaceae</taxon>
        <taxon>Dentiscutata</taxon>
    </lineage>
</organism>
<protein>
    <submittedName>
        <fullName evidence="1">9605_t:CDS:1</fullName>
    </submittedName>
</protein>